<comment type="caution">
    <text evidence="1">The sequence shown here is derived from an EMBL/GenBank/DDBJ whole genome shotgun (WGS) entry which is preliminary data.</text>
</comment>
<accession>A0AAV5R4Q0</accession>
<dbReference type="AlphaFoldDB" id="A0AAV5R4Q0"/>
<organism evidence="1 2">
    <name type="scientific">Pichia kluyveri</name>
    <name type="common">Yeast</name>
    <dbReference type="NCBI Taxonomy" id="36015"/>
    <lineage>
        <taxon>Eukaryota</taxon>
        <taxon>Fungi</taxon>
        <taxon>Dikarya</taxon>
        <taxon>Ascomycota</taxon>
        <taxon>Saccharomycotina</taxon>
        <taxon>Pichiomycetes</taxon>
        <taxon>Pichiales</taxon>
        <taxon>Pichiaceae</taxon>
        <taxon>Pichia</taxon>
    </lineage>
</organism>
<name>A0AAV5R4Q0_PICKL</name>
<sequence>MNLYVNSIEDEITSILIKLLLHSRGKSIVISDNKDKLHELYHNFNSSVNSDCSLLLFKDEHSINETSIIGQFQNDPKKCVLITTEYDVNDFEIPNIQVVILYEYNPKIS</sequence>
<evidence type="ECO:0000313" key="1">
    <source>
        <dbReference type="EMBL" id="GMM46539.1"/>
    </source>
</evidence>
<protein>
    <submittedName>
        <fullName evidence="1">Uncharacterized protein</fullName>
    </submittedName>
</protein>
<proteinExistence type="predicted"/>
<reference evidence="1 2" key="1">
    <citation type="journal article" date="2023" name="Elife">
        <title>Identification of key yeast species and microbe-microbe interactions impacting larval growth of Drosophila in the wild.</title>
        <authorList>
            <person name="Mure A."/>
            <person name="Sugiura Y."/>
            <person name="Maeda R."/>
            <person name="Honda K."/>
            <person name="Sakurai N."/>
            <person name="Takahashi Y."/>
            <person name="Watada M."/>
            <person name="Katoh T."/>
            <person name="Gotoh A."/>
            <person name="Gotoh Y."/>
            <person name="Taniguchi I."/>
            <person name="Nakamura K."/>
            <person name="Hayashi T."/>
            <person name="Katayama T."/>
            <person name="Uemura T."/>
            <person name="Hattori Y."/>
        </authorList>
    </citation>
    <scope>NUCLEOTIDE SEQUENCE [LARGE SCALE GENOMIC DNA]</scope>
    <source>
        <strain evidence="1 2">PK-24</strain>
    </source>
</reference>
<dbReference type="Proteomes" id="UP001378960">
    <property type="component" value="Unassembled WGS sequence"/>
</dbReference>
<evidence type="ECO:0000313" key="2">
    <source>
        <dbReference type="Proteomes" id="UP001378960"/>
    </source>
</evidence>
<dbReference type="EMBL" id="BTGB01000003">
    <property type="protein sequence ID" value="GMM46539.1"/>
    <property type="molecule type" value="Genomic_DNA"/>
</dbReference>
<gene>
    <name evidence="1" type="ORF">DAPK24_031140</name>
</gene>
<keyword evidence="2" id="KW-1185">Reference proteome</keyword>